<dbReference type="Gene3D" id="3.40.190.10">
    <property type="entry name" value="Periplasmic binding protein-like II"/>
    <property type="match status" value="1"/>
</dbReference>
<dbReference type="GO" id="GO:1904680">
    <property type="term" value="F:peptide transmembrane transporter activity"/>
    <property type="evidence" value="ECO:0007669"/>
    <property type="project" value="TreeGrafter"/>
</dbReference>
<dbReference type="PANTHER" id="PTHR30290">
    <property type="entry name" value="PERIPLASMIC BINDING COMPONENT OF ABC TRANSPORTER"/>
    <property type="match status" value="1"/>
</dbReference>
<accession>A0A2S9QHC0</accession>
<dbReference type="SUPFAM" id="SSF53850">
    <property type="entry name" value="Periplasmic binding protein-like II"/>
    <property type="match status" value="1"/>
</dbReference>
<dbReference type="PANTHER" id="PTHR30290:SF62">
    <property type="entry name" value="OLIGOPEPTIDE ABC TRANSPORTER, PERIPLASMIC OLIGOPEPTIDE-BINDING PROTEIN"/>
    <property type="match status" value="1"/>
</dbReference>
<dbReference type="Gene3D" id="3.10.105.10">
    <property type="entry name" value="Dipeptide-binding Protein, Domain 3"/>
    <property type="match status" value="1"/>
</dbReference>
<feature type="signal peptide" evidence="3">
    <location>
        <begin position="1"/>
        <end position="24"/>
    </location>
</feature>
<dbReference type="RefSeq" id="WP_105861103.1">
    <property type="nucleotide sequence ID" value="NZ_PUEJ01000002.1"/>
</dbReference>
<feature type="domain" description="Solute-binding protein family 5" evidence="4">
    <location>
        <begin position="105"/>
        <end position="503"/>
    </location>
</feature>
<name>A0A2S9QHC0_9HYPH</name>
<dbReference type="Pfam" id="PF00496">
    <property type="entry name" value="SBP_bac_5"/>
    <property type="match status" value="1"/>
</dbReference>
<dbReference type="Proteomes" id="UP000237682">
    <property type="component" value="Unassembled WGS sequence"/>
</dbReference>
<evidence type="ECO:0000256" key="3">
    <source>
        <dbReference type="SAM" id="SignalP"/>
    </source>
</evidence>
<evidence type="ECO:0000256" key="2">
    <source>
        <dbReference type="ARBA" id="ARBA00005695"/>
    </source>
</evidence>
<evidence type="ECO:0000313" key="5">
    <source>
        <dbReference type="EMBL" id="PRH88757.1"/>
    </source>
</evidence>
<gene>
    <name evidence="5" type="ORF">C5L14_05925</name>
</gene>
<organism evidence="5 6">
    <name type="scientific">Labrys okinawensis</name>
    <dbReference type="NCBI Taxonomy" id="346911"/>
    <lineage>
        <taxon>Bacteria</taxon>
        <taxon>Pseudomonadati</taxon>
        <taxon>Pseudomonadota</taxon>
        <taxon>Alphaproteobacteria</taxon>
        <taxon>Hyphomicrobiales</taxon>
        <taxon>Xanthobacteraceae</taxon>
        <taxon>Labrys</taxon>
    </lineage>
</organism>
<sequence length="645" mass="71712">MNTVLKRLAAALGLAFLLAGPAVADPPPAPAEPPSLVAKIASGALPPLLDRMPKVPLVADMLARNRSLGDYGGEIRTLAAKARDLRYINVIGYTRLLGYDEHLNLEPDILQAVDSQDDKVFTFTLREGHRWSDGAPFTTEDFRFYWEDVALNPKINPAGPPAFMLVDGEKPKVEILDATHIRYSWSKPNPAFLPSLAAPAPNWIYSPAHYLKQFHKKYGDANKLAQMTADRQMTSWAALYNKLDDPYTNSNPDMPTLDPWHVVTKPPAQQYVFERNPYFHRVDPRGRQLPYIDRIVVSISSAGLFAAKANAGEVDLLAWGLSTSDIPTLKEGEASHAYRTLAWPIARGSAFALYPNLTCNDAVWRAVLRDVRFRRALSMAIDRHTLNNSLWFRLGIEGNNTVMPESALYSEDDRKRWATYDPALAKKLLDEAGLNKRNAAGFRLLPDGREAELIVEVAGNARDIADALEITSEFWQDVGLKVVVKAEDSNDLAKRSFSGMTLMVASEGLENAIPTALMPPNGLAPLRQDNYSWPKWGQYAETGGMAGEKPDMPEAIELMSLWEQWMNATTLNAQAAVWREMLALHADQQFSIGTVQGALKPIIVNKAIRNIPKKAVFSWEPTALIGVYRVDEFYYDNIVVTGNTP</sequence>
<dbReference type="OrthoDB" id="9803988at2"/>
<reference evidence="5 6" key="1">
    <citation type="submission" date="2018-02" db="EMBL/GenBank/DDBJ databases">
        <title>Whole genome sequencing of endophytic bacterium.</title>
        <authorList>
            <person name="Eedara R."/>
            <person name="Podile A.R."/>
        </authorList>
    </citation>
    <scope>NUCLEOTIDE SEQUENCE [LARGE SCALE GENOMIC DNA]</scope>
    <source>
        <strain evidence="5 6">RP1T</strain>
    </source>
</reference>
<keyword evidence="3" id="KW-0732">Signal</keyword>
<evidence type="ECO:0000256" key="1">
    <source>
        <dbReference type="ARBA" id="ARBA00004418"/>
    </source>
</evidence>
<evidence type="ECO:0000259" key="4">
    <source>
        <dbReference type="Pfam" id="PF00496"/>
    </source>
</evidence>
<dbReference type="GO" id="GO:0015833">
    <property type="term" value="P:peptide transport"/>
    <property type="evidence" value="ECO:0007669"/>
    <property type="project" value="TreeGrafter"/>
</dbReference>
<dbReference type="CDD" id="cd08500">
    <property type="entry name" value="PBP2_NikA_DppA_OppA_like_4"/>
    <property type="match status" value="1"/>
</dbReference>
<comment type="similarity">
    <text evidence="2">Belongs to the bacterial solute-binding protein 5 family.</text>
</comment>
<proteinExistence type="inferred from homology"/>
<keyword evidence="6" id="KW-1185">Reference proteome</keyword>
<dbReference type="InterPro" id="IPR039424">
    <property type="entry name" value="SBP_5"/>
</dbReference>
<dbReference type="InterPro" id="IPR000914">
    <property type="entry name" value="SBP_5_dom"/>
</dbReference>
<comment type="caution">
    <text evidence="5">The sequence shown here is derived from an EMBL/GenBank/DDBJ whole genome shotgun (WGS) entry which is preliminary data.</text>
</comment>
<protein>
    <submittedName>
        <fullName evidence="5">Peptide ABC transporter substrate-binding protein</fullName>
    </submittedName>
</protein>
<dbReference type="EMBL" id="PUEJ01000002">
    <property type="protein sequence ID" value="PRH88757.1"/>
    <property type="molecule type" value="Genomic_DNA"/>
</dbReference>
<feature type="chain" id="PRO_5015404826" evidence="3">
    <location>
        <begin position="25"/>
        <end position="645"/>
    </location>
</feature>
<dbReference type="AlphaFoldDB" id="A0A2S9QHC0"/>
<comment type="subcellular location">
    <subcellularLocation>
        <location evidence="1">Periplasm</location>
    </subcellularLocation>
</comment>
<evidence type="ECO:0000313" key="6">
    <source>
        <dbReference type="Proteomes" id="UP000237682"/>
    </source>
</evidence>